<evidence type="ECO:0000256" key="8">
    <source>
        <dbReference type="PROSITE-ProRule" id="PRU01240"/>
    </source>
</evidence>
<dbReference type="InterPro" id="IPR023827">
    <property type="entry name" value="Peptidase_S8_Asp-AS"/>
</dbReference>
<keyword evidence="4" id="KW-0720">Serine protease</keyword>
<sequence>MKLLVTLFVFFSCGILYVKARVDGNENIRGLGPVNGDPNDKYYYGQEDYLEAISVPKAWSILDSIPKRTQVTIAVIDDGIEASHPDLKGVVIEGYNVVDKNSDTSPRGPHGTYMAGIIGAIRNNKIGIAGILNDVRILPISTGHAPGQLRAIEAFEYLMREMRGDVKVVLFALGREEPLPILMERIHAVVAAGMLVVLGAGNKHMDMDKVKYYPCSGRELLSEGVICVAGTKGAKMQLYDG</sequence>
<feature type="signal peptide" evidence="9">
    <location>
        <begin position="1"/>
        <end position="20"/>
    </location>
</feature>
<accession>C5L8F3</accession>
<evidence type="ECO:0000313" key="12">
    <source>
        <dbReference type="Proteomes" id="UP000007800"/>
    </source>
</evidence>
<dbReference type="InterPro" id="IPR051048">
    <property type="entry name" value="Peptidase_S8/S53_subtilisin"/>
</dbReference>
<evidence type="ECO:0000256" key="7">
    <source>
        <dbReference type="ARBA" id="ARBA00023619"/>
    </source>
</evidence>
<dbReference type="Proteomes" id="UP000007800">
    <property type="component" value="Unassembled WGS sequence"/>
</dbReference>
<dbReference type="InterPro" id="IPR000209">
    <property type="entry name" value="Peptidase_S8/S53_dom"/>
</dbReference>
<dbReference type="GO" id="GO:0006508">
    <property type="term" value="P:proteolysis"/>
    <property type="evidence" value="ECO:0007669"/>
    <property type="project" value="UniProtKB-KW"/>
</dbReference>
<dbReference type="GO" id="GO:0004252">
    <property type="term" value="F:serine-type endopeptidase activity"/>
    <property type="evidence" value="ECO:0007669"/>
    <property type="project" value="UniProtKB-EC"/>
</dbReference>
<dbReference type="Pfam" id="PF00082">
    <property type="entry name" value="Peptidase_S8"/>
    <property type="match status" value="1"/>
</dbReference>
<proteinExistence type="inferred from homology"/>
<keyword evidence="3" id="KW-0378">Hydrolase</keyword>
<organism evidence="12">
    <name type="scientific">Perkinsus marinus (strain ATCC 50983 / TXsc)</name>
    <dbReference type="NCBI Taxonomy" id="423536"/>
    <lineage>
        <taxon>Eukaryota</taxon>
        <taxon>Sar</taxon>
        <taxon>Alveolata</taxon>
        <taxon>Perkinsozoa</taxon>
        <taxon>Perkinsea</taxon>
        <taxon>Perkinsida</taxon>
        <taxon>Perkinsidae</taxon>
        <taxon>Perkinsus</taxon>
    </lineage>
</organism>
<keyword evidence="9" id="KW-0732">Signal</keyword>
<evidence type="ECO:0000256" key="3">
    <source>
        <dbReference type="ARBA" id="ARBA00022801"/>
    </source>
</evidence>
<evidence type="ECO:0000256" key="5">
    <source>
        <dbReference type="ARBA" id="ARBA00023145"/>
    </source>
</evidence>
<dbReference type="InParanoid" id="C5L8F3"/>
<dbReference type="PROSITE" id="PS00136">
    <property type="entry name" value="SUBTILASE_ASP"/>
    <property type="match status" value="1"/>
</dbReference>
<protein>
    <recommendedName>
        <fullName evidence="7">subtilisin</fullName>
        <ecNumber evidence="7">3.4.21.62</ecNumber>
    </recommendedName>
</protein>
<dbReference type="PANTHER" id="PTHR43399:SF4">
    <property type="entry name" value="CELL WALL-ASSOCIATED PROTEASE"/>
    <property type="match status" value="1"/>
</dbReference>
<comment type="catalytic activity">
    <reaction evidence="6">
        <text>Hydrolysis of proteins with broad specificity for peptide bonds, and a preference for a large uncharged residue in P1. Hydrolyzes peptide amides.</text>
        <dbReference type="EC" id="3.4.21.62"/>
    </reaction>
</comment>
<name>C5L8F3_PERM5</name>
<evidence type="ECO:0000256" key="2">
    <source>
        <dbReference type="ARBA" id="ARBA00022670"/>
    </source>
</evidence>
<evidence type="ECO:0000259" key="10">
    <source>
        <dbReference type="Pfam" id="PF00082"/>
    </source>
</evidence>
<feature type="chain" id="PRO_5002954338" description="subtilisin" evidence="9">
    <location>
        <begin position="21"/>
        <end position="241"/>
    </location>
</feature>
<gene>
    <name evidence="11" type="ORF">Pmar_PMAR015437</name>
</gene>
<evidence type="ECO:0000256" key="1">
    <source>
        <dbReference type="ARBA" id="ARBA00011073"/>
    </source>
</evidence>
<dbReference type="GeneID" id="9059279"/>
<evidence type="ECO:0000313" key="11">
    <source>
        <dbReference type="EMBL" id="EER06990.1"/>
    </source>
</evidence>
<evidence type="ECO:0000256" key="9">
    <source>
        <dbReference type="SAM" id="SignalP"/>
    </source>
</evidence>
<dbReference type="EC" id="3.4.21.62" evidence="7"/>
<evidence type="ECO:0000256" key="6">
    <source>
        <dbReference type="ARBA" id="ARBA00023529"/>
    </source>
</evidence>
<dbReference type="OrthoDB" id="531541at2759"/>
<dbReference type="EMBL" id="GG680150">
    <property type="protein sequence ID" value="EER06990.1"/>
    <property type="molecule type" value="Genomic_DNA"/>
</dbReference>
<reference evidence="11 12" key="1">
    <citation type="submission" date="2008-07" db="EMBL/GenBank/DDBJ databases">
        <authorList>
            <person name="El-Sayed N."/>
            <person name="Caler E."/>
            <person name="Inman J."/>
            <person name="Amedeo P."/>
            <person name="Hass B."/>
            <person name="Wortman J."/>
        </authorList>
    </citation>
    <scope>NUCLEOTIDE SEQUENCE [LARGE SCALE GENOMIC DNA]</scope>
    <source>
        <strain evidence="12">ATCC 50983 / TXsc</strain>
    </source>
</reference>
<keyword evidence="2" id="KW-0645">Protease</keyword>
<feature type="domain" description="Peptidase S8/S53" evidence="10">
    <location>
        <begin position="70"/>
        <end position="230"/>
    </location>
</feature>
<keyword evidence="5" id="KW-0865">Zymogen</keyword>
<dbReference type="SUPFAM" id="SSF52743">
    <property type="entry name" value="Subtilisin-like"/>
    <property type="match status" value="1"/>
</dbReference>
<comment type="caution">
    <text evidence="8">Lacks conserved residue(s) required for the propagation of feature annotation.</text>
</comment>
<comment type="similarity">
    <text evidence="1 8">Belongs to the peptidase S8 family.</text>
</comment>
<dbReference type="PANTHER" id="PTHR43399">
    <property type="entry name" value="SUBTILISIN-RELATED"/>
    <property type="match status" value="1"/>
</dbReference>
<dbReference type="PROSITE" id="PS51892">
    <property type="entry name" value="SUBTILASE"/>
    <property type="match status" value="1"/>
</dbReference>
<dbReference type="Gene3D" id="3.40.50.200">
    <property type="entry name" value="Peptidase S8/S53 domain"/>
    <property type="match status" value="1"/>
</dbReference>
<dbReference type="InterPro" id="IPR015500">
    <property type="entry name" value="Peptidase_S8_subtilisin-rel"/>
</dbReference>
<dbReference type="RefSeq" id="XP_002775174.1">
    <property type="nucleotide sequence ID" value="XM_002775128.1"/>
</dbReference>
<dbReference type="AlphaFoldDB" id="C5L8F3"/>
<evidence type="ECO:0000256" key="4">
    <source>
        <dbReference type="ARBA" id="ARBA00022825"/>
    </source>
</evidence>
<dbReference type="PRINTS" id="PR00723">
    <property type="entry name" value="SUBTILISIN"/>
</dbReference>
<keyword evidence="12" id="KW-1185">Reference proteome</keyword>
<dbReference type="InterPro" id="IPR036852">
    <property type="entry name" value="Peptidase_S8/S53_dom_sf"/>
</dbReference>
<feature type="non-terminal residue" evidence="11">
    <location>
        <position position="241"/>
    </location>
</feature>